<dbReference type="Proteomes" id="UP000828390">
    <property type="component" value="Unassembled WGS sequence"/>
</dbReference>
<name>A0A9D4LD85_DREPO</name>
<evidence type="ECO:0000313" key="2">
    <source>
        <dbReference type="Proteomes" id="UP000828390"/>
    </source>
</evidence>
<accession>A0A9D4LD85</accession>
<sequence length="223" mass="24881">MEDEDSNDSSQDRYPFRVCYREQKPTGEKARAIGDRGKQAEKVAGDCGSHKRMWATVNKEECTRLTTRRVKGTNRRLPDSLGRCRDRLYTCRRLPDIFQTGGSPIGDPQTVCGGAKTVWAPAGYSKTVCDGANTTDRRLSYISETGGAPAEDPQTVCDVTRQSLRPEGHLLETPRQIIRWFNHSRPTMVALIKPDPGIAIVPRSIDRMDAKFESSICTANFSN</sequence>
<proteinExistence type="predicted"/>
<keyword evidence="2" id="KW-1185">Reference proteome</keyword>
<reference evidence="1" key="1">
    <citation type="journal article" date="2019" name="bioRxiv">
        <title>The Genome of the Zebra Mussel, Dreissena polymorpha: A Resource for Invasive Species Research.</title>
        <authorList>
            <person name="McCartney M.A."/>
            <person name="Auch B."/>
            <person name="Kono T."/>
            <person name="Mallez S."/>
            <person name="Zhang Y."/>
            <person name="Obille A."/>
            <person name="Becker A."/>
            <person name="Abrahante J.E."/>
            <person name="Garbe J."/>
            <person name="Badalamenti J.P."/>
            <person name="Herman A."/>
            <person name="Mangelson H."/>
            <person name="Liachko I."/>
            <person name="Sullivan S."/>
            <person name="Sone E.D."/>
            <person name="Koren S."/>
            <person name="Silverstein K.A.T."/>
            <person name="Beckman K.B."/>
            <person name="Gohl D.M."/>
        </authorList>
    </citation>
    <scope>NUCLEOTIDE SEQUENCE</scope>
    <source>
        <strain evidence="1">Duluth1</strain>
        <tissue evidence="1">Whole animal</tissue>
    </source>
</reference>
<evidence type="ECO:0000313" key="1">
    <source>
        <dbReference type="EMBL" id="KAH3855633.1"/>
    </source>
</evidence>
<dbReference type="EMBL" id="JAIWYP010000003">
    <property type="protein sequence ID" value="KAH3855633.1"/>
    <property type="molecule type" value="Genomic_DNA"/>
</dbReference>
<protein>
    <submittedName>
        <fullName evidence="1">Uncharacterized protein</fullName>
    </submittedName>
</protein>
<comment type="caution">
    <text evidence="1">The sequence shown here is derived from an EMBL/GenBank/DDBJ whole genome shotgun (WGS) entry which is preliminary data.</text>
</comment>
<dbReference type="AlphaFoldDB" id="A0A9D4LD85"/>
<gene>
    <name evidence="1" type="ORF">DPMN_098203</name>
</gene>
<reference evidence="1" key="2">
    <citation type="submission" date="2020-11" db="EMBL/GenBank/DDBJ databases">
        <authorList>
            <person name="McCartney M.A."/>
            <person name="Auch B."/>
            <person name="Kono T."/>
            <person name="Mallez S."/>
            <person name="Becker A."/>
            <person name="Gohl D.M."/>
            <person name="Silverstein K.A.T."/>
            <person name="Koren S."/>
            <person name="Bechman K.B."/>
            <person name="Herman A."/>
            <person name="Abrahante J.E."/>
            <person name="Garbe J."/>
        </authorList>
    </citation>
    <scope>NUCLEOTIDE SEQUENCE</scope>
    <source>
        <strain evidence="1">Duluth1</strain>
        <tissue evidence="1">Whole animal</tissue>
    </source>
</reference>
<organism evidence="1 2">
    <name type="scientific">Dreissena polymorpha</name>
    <name type="common">Zebra mussel</name>
    <name type="synonym">Mytilus polymorpha</name>
    <dbReference type="NCBI Taxonomy" id="45954"/>
    <lineage>
        <taxon>Eukaryota</taxon>
        <taxon>Metazoa</taxon>
        <taxon>Spiralia</taxon>
        <taxon>Lophotrochozoa</taxon>
        <taxon>Mollusca</taxon>
        <taxon>Bivalvia</taxon>
        <taxon>Autobranchia</taxon>
        <taxon>Heteroconchia</taxon>
        <taxon>Euheterodonta</taxon>
        <taxon>Imparidentia</taxon>
        <taxon>Neoheterodontei</taxon>
        <taxon>Myida</taxon>
        <taxon>Dreissenoidea</taxon>
        <taxon>Dreissenidae</taxon>
        <taxon>Dreissena</taxon>
    </lineage>
</organism>